<reference evidence="1" key="1">
    <citation type="submission" date="2014-11" db="EMBL/GenBank/DDBJ databases">
        <authorList>
            <person name="Amaro Gonzalez C."/>
        </authorList>
    </citation>
    <scope>NUCLEOTIDE SEQUENCE</scope>
</reference>
<protein>
    <submittedName>
        <fullName evidence="1">Uncharacterized protein</fullName>
    </submittedName>
</protein>
<reference evidence="1" key="2">
    <citation type="journal article" date="2015" name="Fish Shellfish Immunol.">
        <title>Early steps in the European eel (Anguilla anguilla)-Vibrio vulnificus interaction in the gills: Role of the RtxA13 toxin.</title>
        <authorList>
            <person name="Callol A."/>
            <person name="Pajuelo D."/>
            <person name="Ebbesson L."/>
            <person name="Teles M."/>
            <person name="MacKenzie S."/>
            <person name="Amaro C."/>
        </authorList>
    </citation>
    <scope>NUCLEOTIDE SEQUENCE</scope>
</reference>
<organism evidence="1">
    <name type="scientific">Anguilla anguilla</name>
    <name type="common">European freshwater eel</name>
    <name type="synonym">Muraena anguilla</name>
    <dbReference type="NCBI Taxonomy" id="7936"/>
    <lineage>
        <taxon>Eukaryota</taxon>
        <taxon>Metazoa</taxon>
        <taxon>Chordata</taxon>
        <taxon>Craniata</taxon>
        <taxon>Vertebrata</taxon>
        <taxon>Euteleostomi</taxon>
        <taxon>Actinopterygii</taxon>
        <taxon>Neopterygii</taxon>
        <taxon>Teleostei</taxon>
        <taxon>Anguilliformes</taxon>
        <taxon>Anguillidae</taxon>
        <taxon>Anguilla</taxon>
    </lineage>
</organism>
<dbReference type="EMBL" id="GBXM01086374">
    <property type="protein sequence ID" value="JAH22203.1"/>
    <property type="molecule type" value="Transcribed_RNA"/>
</dbReference>
<accession>A0A0E9R1I8</accession>
<evidence type="ECO:0000313" key="1">
    <source>
        <dbReference type="EMBL" id="JAH22203.1"/>
    </source>
</evidence>
<dbReference type="AlphaFoldDB" id="A0A0E9R1I8"/>
<name>A0A0E9R1I8_ANGAN</name>
<sequence length="32" mass="3804">MSDHLWVLRSFADKGPLKAQNPLLPTWYSWVF</sequence>
<proteinExistence type="predicted"/>